<keyword evidence="6" id="KW-0378">Hydrolase</keyword>
<dbReference type="PANTHER" id="PTHR11439:SF517">
    <property type="entry name" value="CYSTEINE-RICH RLK (RECEPTOR-LIKE PROTEIN KINASE) 8"/>
    <property type="match status" value="1"/>
</dbReference>
<dbReference type="InterPro" id="IPR000571">
    <property type="entry name" value="Znf_CCCH"/>
</dbReference>
<feature type="compositionally biased region" description="Basic and acidic residues" evidence="2">
    <location>
        <begin position="2064"/>
        <end position="2075"/>
    </location>
</feature>
<protein>
    <submittedName>
        <fullName evidence="6">Copia protein (Gag-int-pol protein) [Cleaved into: Copia VLP protein Copia protease ]</fullName>
    </submittedName>
</protein>
<dbReference type="Proteomes" id="UP001152797">
    <property type="component" value="Unassembled WGS sequence"/>
</dbReference>
<feature type="region of interest" description="Disordered" evidence="2">
    <location>
        <begin position="1197"/>
        <end position="1268"/>
    </location>
</feature>
<dbReference type="GO" id="GO:0008233">
    <property type="term" value="F:peptidase activity"/>
    <property type="evidence" value="ECO:0007669"/>
    <property type="project" value="UniProtKB-KW"/>
</dbReference>
<keyword evidence="1" id="KW-0479">Metal-binding</keyword>
<dbReference type="Pfam" id="PF07727">
    <property type="entry name" value="RVT_2"/>
    <property type="match status" value="1"/>
</dbReference>
<evidence type="ECO:0000259" key="3">
    <source>
        <dbReference type="PROSITE" id="PS50103"/>
    </source>
</evidence>
<dbReference type="OrthoDB" id="3562068at2759"/>
<keyword evidence="7" id="KW-1185">Reference proteome</keyword>
<keyword evidence="1" id="KW-0862">Zinc</keyword>
<dbReference type="InterPro" id="IPR013103">
    <property type="entry name" value="RVT_2"/>
</dbReference>
<evidence type="ECO:0000313" key="5">
    <source>
        <dbReference type="EMBL" id="CAL1130775.1"/>
    </source>
</evidence>
<evidence type="ECO:0000256" key="1">
    <source>
        <dbReference type="PROSITE-ProRule" id="PRU00723"/>
    </source>
</evidence>
<organism evidence="4">
    <name type="scientific">Cladocopium goreaui</name>
    <dbReference type="NCBI Taxonomy" id="2562237"/>
    <lineage>
        <taxon>Eukaryota</taxon>
        <taxon>Sar</taxon>
        <taxon>Alveolata</taxon>
        <taxon>Dinophyceae</taxon>
        <taxon>Suessiales</taxon>
        <taxon>Symbiodiniaceae</taxon>
        <taxon>Cladocopium</taxon>
    </lineage>
</organism>
<evidence type="ECO:0000313" key="6">
    <source>
        <dbReference type="EMBL" id="CAL4764712.1"/>
    </source>
</evidence>
<sequence>MQRRKATPEELKQGMEQMMAAQERLSKEATEEPIEDIPGSHSDVAQGKEPRLEDAKEFLDVGSEGIETSRDAAPSQQEGQKAERSSPKRLEDSQGSKQPPKTPKRISVSAPAAQSSEPAASVAQKPGAESVSGKGKGTKREEKTGQDLACDTPVRPPVESQMYIAGFESGPDRSHMTTPLFSAQQLREWEELHSRAPWLYRLTPGVQRPVWLEEEERRSRLLQEERAEEEERARRLQREAEVNEMRRRLQSLEEENLRLKMERENLQQSIAQPKGSSYGNPGDKDAEVFPKEAETTKEEAQTPREDQERKLQATMMHSMVKLMEGMQTMQAQILDVRRQKDVEVVKNAAVELPKLQEWKADTAPLDLADWLLVVEPVLSDLSDNSQQWWEAMLASVRQWYAEHQEKTPLERVNHKPQVPLPLQDPRFQRLEKRATALLMSAIPPTQQEEVVASKEVNTVGILSQLMLCYQPGGLSEKGAILTALDSPEEAPSLARAVTGLRRWLRWHRRAGEVGVTRPDATLQIKGLGRLMKRVLKDNADLAFRVQVSRSSLQVDTAPTEASVMTFANHLLAEVEQIAHQDKRRKEDAKSSAEPKVKRLEEFAGGSKGEGKAWRGEGAQSSTPCKFFQSEEGCKKGKQCTWSHVLEGEKGQKGGEGKGFHKPSGKALKKGESQQKEEGPGGEATSEESATSAETMKGLLEEANRILKGLSARTGEAESRTKDERLTAMQGQLDELRKLKVLRLSRIGKEQEAYGLLDSGATNPMRGKRRGEDLSQLEEVQVTLADGSQVGMKMTASGVMVVEDEWAEPIVPLCLLTSKLGYVASWKKGRMTLSHPIDGKVEVCMRSGCPQVSRLDALRMIQKLEEVETPRMQALKLSQEEMWLWELMEAHPVLKRLPEAIKRRLVVKPAEDLRGIPDANRRRRRVMAEQGFVVHLYAGESAGYSLSRAFKEAGGDGRRLVEIDVKRENHEKHRKGAHDMLDDENGPFASLLRSALDGSLLGIVMGPNCRLGLEQPADPTHYIPEVVTLWKTEEWELLRRMYDLKAQSFKQSAWGGRAVKPTTFAGNVTLRLPEEDQAESFEESAAKAQVMNSVELSRWPPGMMKEVATRIQQDVLQAKLKAAKMSCAEHLERGHTPFRRDCRVCQEASARGRMHSKVKHPRAGVMSLDVTGPYKKGKDIDGEAKFMLIGTYTWLRPPDEEEATEVDEELELEAQEDEDQWPEIEDQEAAQEEEEEEEEEEEQADAAEDPQEEQQAEPPRAFEEPPEPPKIEVMRIGIPIKGKAQEAVLSGFIELYLQLKEPPPPKDEMWLAIAEEVERDEIQERRRIREKRPIRDGGLEGLLGIRRMIQEEAQSVEMDQLDNALLTFQKMDPWKKVMKRAEGAEQEILQTKIVSPQELVKDVHLWDEAIKAELDALLNAKEALRKITSEEKARLEERHPDLLVVPSKLVITRKAGGRRKVRIVACGNYVEKTEKEDVFASGSDSISFRIALKKSLDEGWTGATADIRTAFLNAPLGRSAEALEGLWKKEELEELGQEVVVVLVKPPALLIKLGYISPEDWWVAVKAVYGLRQSPKAWGDHRALVQSTTDPNVWKIVKRSGGLDEEMEGLCVVYVDDLMVLSQEHIVKECLERISREWEISTPEWLNEVKPVKFLGMEVLMGTKSAFITQESYVQDLLRRNGEEEGHKSGIPISKDQVLRLEEEDHTKSPEDVKAAQRATGELMWLVTRSRPDLMFALSKMSRATLKNPKEVLMVAKQVWKYLRKTKAEGLELKAGGKDLEVYTDSSYGSGGLDSQGTVLVLWGKSPIMWKSGRQGAPALSTAESELTEGIDGMIMGDSVDVLILELSQDTYAKVIKIDNTAAVSLMTEAAGSWRTRHLRLRASHLRWRIGRLDWVVEAISGQVQIADIGTKALTAPRLEELKQMMGMKQRRDDQEEEKQEQKDSGSRQHMKKGVEETGLQEAGAEVERILRMVILLCSVQQAKAQEQEEEEGWSSLAQLVALTVFAMIGVTTCISWMVRLMTPAKRSLEEEELTKRVKEALSTDSSQRGASPTQESSHRRTAPTRKEQGHEEEGGRQQQTAASSTSGAHAPEEPASSSQAVPPPQISVKAPPPIPKQAPLPAPASTQHQRTVPTMSGNTWTPGEERGQRAVRGSIRSPIFVTPWGARYHEYTSCPTLANTKRFVPCQWCDVCAPLGKTGDQPVYTCGPGSKAHYDSDCVAMTESGRKYQKCQRCVNAT</sequence>
<feature type="compositionally biased region" description="Polar residues" evidence="2">
    <location>
        <begin position="268"/>
        <end position="279"/>
    </location>
</feature>
<comment type="caution">
    <text evidence="4">The sequence shown here is derived from an EMBL/GenBank/DDBJ whole genome shotgun (WGS) entry which is preliminary data.</text>
</comment>
<feature type="region of interest" description="Disordered" evidence="2">
    <location>
        <begin position="1"/>
        <end position="157"/>
    </location>
</feature>
<feature type="region of interest" description="Disordered" evidence="2">
    <location>
        <begin position="1925"/>
        <end position="1958"/>
    </location>
</feature>
<evidence type="ECO:0000256" key="2">
    <source>
        <dbReference type="SAM" id="MobiDB-lite"/>
    </source>
</evidence>
<feature type="zinc finger region" description="C3H1-type" evidence="1">
    <location>
        <begin position="618"/>
        <end position="646"/>
    </location>
</feature>
<feature type="region of interest" description="Disordered" evidence="2">
    <location>
        <begin position="578"/>
        <end position="624"/>
    </location>
</feature>
<proteinExistence type="predicted"/>
<feature type="compositionally biased region" description="Acidic residues" evidence="2">
    <location>
        <begin position="1198"/>
        <end position="1254"/>
    </location>
</feature>
<dbReference type="GO" id="GO:0008270">
    <property type="term" value="F:zinc ion binding"/>
    <property type="evidence" value="ECO:0007669"/>
    <property type="project" value="UniProtKB-KW"/>
</dbReference>
<accession>A0A9P1BQL6</accession>
<feature type="compositionally biased region" description="Basic and acidic residues" evidence="2">
    <location>
        <begin position="578"/>
        <end position="601"/>
    </location>
</feature>
<evidence type="ECO:0000313" key="4">
    <source>
        <dbReference type="EMBL" id="CAI3977400.1"/>
    </source>
</evidence>
<dbReference type="PROSITE" id="PS50103">
    <property type="entry name" value="ZF_C3H1"/>
    <property type="match status" value="1"/>
</dbReference>
<feature type="compositionally biased region" description="Polar residues" evidence="2">
    <location>
        <begin position="2042"/>
        <end position="2055"/>
    </location>
</feature>
<feature type="region of interest" description="Disordered" evidence="2">
    <location>
        <begin position="268"/>
        <end position="287"/>
    </location>
</feature>
<reference evidence="5" key="2">
    <citation type="submission" date="2024-04" db="EMBL/GenBank/DDBJ databases">
        <authorList>
            <person name="Chen Y."/>
            <person name="Shah S."/>
            <person name="Dougan E. K."/>
            <person name="Thang M."/>
            <person name="Chan C."/>
        </authorList>
    </citation>
    <scope>NUCLEOTIDE SEQUENCE [LARGE SCALE GENOMIC DNA]</scope>
</reference>
<dbReference type="PANTHER" id="PTHR11439">
    <property type="entry name" value="GAG-POL-RELATED RETROTRANSPOSON"/>
    <property type="match status" value="1"/>
</dbReference>
<feature type="compositionally biased region" description="Basic and acidic residues" evidence="2">
    <location>
        <begin position="46"/>
        <end position="59"/>
    </location>
</feature>
<feature type="compositionally biased region" description="Basic and acidic residues" evidence="2">
    <location>
        <begin position="80"/>
        <end position="94"/>
    </location>
</feature>
<feature type="compositionally biased region" description="Basic and acidic residues" evidence="2">
    <location>
        <begin position="648"/>
        <end position="658"/>
    </location>
</feature>
<feature type="compositionally biased region" description="Basic and acidic residues" evidence="2">
    <location>
        <begin position="668"/>
        <end position="678"/>
    </location>
</feature>
<feature type="compositionally biased region" description="Basic and acidic residues" evidence="2">
    <location>
        <begin position="1"/>
        <end position="13"/>
    </location>
</feature>
<dbReference type="EMBL" id="CAMXCT020000339">
    <property type="protein sequence ID" value="CAL1130775.1"/>
    <property type="molecule type" value="Genomic_DNA"/>
</dbReference>
<feature type="compositionally biased region" description="Basic and acidic residues" evidence="2">
    <location>
        <begin position="1929"/>
        <end position="1946"/>
    </location>
</feature>
<dbReference type="SUPFAM" id="SSF56672">
    <property type="entry name" value="DNA/RNA polymerases"/>
    <property type="match status" value="1"/>
</dbReference>
<dbReference type="GO" id="GO:0006508">
    <property type="term" value="P:proteolysis"/>
    <property type="evidence" value="ECO:0007669"/>
    <property type="project" value="UniProtKB-KW"/>
</dbReference>
<keyword evidence="6" id="KW-0645">Protease</keyword>
<feature type="compositionally biased region" description="Pro residues" evidence="2">
    <location>
        <begin position="2101"/>
        <end position="2122"/>
    </location>
</feature>
<feature type="compositionally biased region" description="Polar residues" evidence="2">
    <location>
        <begin position="2125"/>
        <end position="2141"/>
    </location>
</feature>
<dbReference type="CDD" id="cd09272">
    <property type="entry name" value="RNase_HI_RT_Ty1"/>
    <property type="match status" value="1"/>
</dbReference>
<dbReference type="EMBL" id="CAMXCT030000339">
    <property type="protein sequence ID" value="CAL4764712.1"/>
    <property type="molecule type" value="Genomic_DNA"/>
</dbReference>
<reference evidence="4" key="1">
    <citation type="submission" date="2022-10" db="EMBL/GenBank/DDBJ databases">
        <authorList>
            <person name="Chen Y."/>
            <person name="Dougan E. K."/>
            <person name="Chan C."/>
            <person name="Rhodes N."/>
            <person name="Thang M."/>
        </authorList>
    </citation>
    <scope>NUCLEOTIDE SEQUENCE</scope>
</reference>
<evidence type="ECO:0000313" key="7">
    <source>
        <dbReference type="Proteomes" id="UP001152797"/>
    </source>
</evidence>
<keyword evidence="1" id="KW-0863">Zinc-finger</keyword>
<feature type="domain" description="C3H1-type" evidence="3">
    <location>
        <begin position="618"/>
        <end position="646"/>
    </location>
</feature>
<dbReference type="InterPro" id="IPR043502">
    <property type="entry name" value="DNA/RNA_pol_sf"/>
</dbReference>
<feature type="region of interest" description="Disordered" evidence="2">
    <location>
        <begin position="648"/>
        <end position="693"/>
    </location>
</feature>
<feature type="compositionally biased region" description="Low complexity" evidence="2">
    <location>
        <begin position="682"/>
        <end position="693"/>
    </location>
</feature>
<name>A0A9P1BQL6_9DINO</name>
<feature type="compositionally biased region" description="Basic and acidic residues" evidence="2">
    <location>
        <begin position="1259"/>
        <end position="1268"/>
    </location>
</feature>
<gene>
    <name evidence="4" type="ORF">C1SCF055_LOCUS5544</name>
</gene>
<feature type="region of interest" description="Disordered" evidence="2">
    <location>
        <begin position="2028"/>
        <end position="2150"/>
    </location>
</feature>
<dbReference type="EMBL" id="CAMXCT010000339">
    <property type="protein sequence ID" value="CAI3977400.1"/>
    <property type="molecule type" value="Genomic_DNA"/>
</dbReference>
<feature type="compositionally biased region" description="Low complexity" evidence="2">
    <location>
        <begin position="107"/>
        <end position="124"/>
    </location>
</feature>